<reference evidence="4" key="2">
    <citation type="submission" date="2025-09" db="UniProtKB">
        <authorList>
            <consortium name="Ensembl"/>
        </authorList>
    </citation>
    <scope>IDENTIFICATION</scope>
</reference>
<dbReference type="PANTHER" id="PTHR10760:SF14">
    <property type="entry name" value="TORSIN-1B"/>
    <property type="match status" value="1"/>
</dbReference>
<keyword evidence="5" id="KW-1185">Reference proteome</keyword>
<dbReference type="GO" id="GO:0005788">
    <property type="term" value="C:endoplasmic reticulum lumen"/>
    <property type="evidence" value="ECO:0007669"/>
    <property type="project" value="TreeGrafter"/>
</dbReference>
<evidence type="ECO:0000259" key="3">
    <source>
        <dbReference type="Pfam" id="PF21376"/>
    </source>
</evidence>
<evidence type="ECO:0000313" key="4">
    <source>
        <dbReference type="Ensembl" id="ENSCCRP00010006310.1"/>
    </source>
</evidence>
<dbReference type="InterPro" id="IPR049337">
    <property type="entry name" value="TOR1A_C"/>
</dbReference>
<dbReference type="Ensembl" id="ENSCCRT00010006805.1">
    <property type="protein sequence ID" value="ENSCCRP00010006310.1"/>
    <property type="gene ID" value="ENSCCRG00010002564.1"/>
</dbReference>
<dbReference type="Gene3D" id="3.40.50.300">
    <property type="entry name" value="P-loop containing nucleotide triphosphate hydrolases"/>
    <property type="match status" value="1"/>
</dbReference>
<dbReference type="AlphaFoldDB" id="A0A8C1GBG9"/>
<dbReference type="Proteomes" id="UP000694427">
    <property type="component" value="Unplaced"/>
</dbReference>
<dbReference type="PANTHER" id="PTHR10760">
    <property type="entry name" value="TORSIN"/>
    <property type="match status" value="1"/>
</dbReference>
<name>A0A8C1GBG9_CYPCA</name>
<comment type="similarity">
    <text evidence="1">Belongs to the ClpA/ClpB family. Torsin subfamily.</text>
</comment>
<proteinExistence type="inferred from homology"/>
<evidence type="ECO:0000256" key="1">
    <source>
        <dbReference type="ARBA" id="ARBA00006235"/>
    </source>
</evidence>
<dbReference type="GO" id="GO:0005524">
    <property type="term" value="F:ATP binding"/>
    <property type="evidence" value="ECO:0007669"/>
    <property type="project" value="InterPro"/>
</dbReference>
<dbReference type="InterPro" id="IPR010448">
    <property type="entry name" value="Torsin"/>
</dbReference>
<dbReference type="GO" id="GO:0016887">
    <property type="term" value="F:ATP hydrolysis activity"/>
    <property type="evidence" value="ECO:0007669"/>
    <property type="project" value="InterPro"/>
</dbReference>
<evidence type="ECO:0000256" key="2">
    <source>
        <dbReference type="SAM" id="SignalP"/>
    </source>
</evidence>
<accession>A0A8C1GBG9</accession>
<dbReference type="InterPro" id="IPR027417">
    <property type="entry name" value="P-loop_NTPase"/>
</dbReference>
<dbReference type="GO" id="GO:0071763">
    <property type="term" value="P:nuclear membrane organization"/>
    <property type="evidence" value="ECO:0007669"/>
    <property type="project" value="TreeGrafter"/>
</dbReference>
<dbReference type="Pfam" id="PF21376">
    <property type="entry name" value="TOR1A_C"/>
    <property type="match status" value="1"/>
</dbReference>
<sequence>MKARHFVIVLLLVSNITLSSGILDVFVATASVVYTYFERDDLLPFDSKRLEEDLRENFFGQHIASNVILSAVSLFMTDSNPNKPLVLSFHGTSGTGKKSCSMHHFPQKEMADLYSAQLKQQIHEGVSRFPRSMFIFDQMDLMHPQLIDAIKPFLDYNARVDGVSFRKAIFIFLSNKAGNVITGMTLDFWRKGIIRENLWMDSKELEIKISENIFNDKKSGFLYSSIINEHLVDHYIPFLPLELKHVRQCVLVEMAHLNITQDSDLADEVARAMPYFPKEEKIFSLKGCKSVRQKLALYIDSQRLKLSS</sequence>
<dbReference type="GO" id="GO:0034504">
    <property type="term" value="P:protein localization to nucleus"/>
    <property type="evidence" value="ECO:0007669"/>
    <property type="project" value="TreeGrafter"/>
</dbReference>
<protein>
    <submittedName>
        <fullName evidence="4">Torsin family 1 like 2</fullName>
    </submittedName>
</protein>
<keyword evidence="2" id="KW-0732">Signal</keyword>
<dbReference type="GO" id="GO:0005635">
    <property type="term" value="C:nuclear envelope"/>
    <property type="evidence" value="ECO:0007669"/>
    <property type="project" value="TreeGrafter"/>
</dbReference>
<feature type="signal peptide" evidence="2">
    <location>
        <begin position="1"/>
        <end position="21"/>
    </location>
</feature>
<feature type="domain" description="Torsin-1A C-terminal" evidence="3">
    <location>
        <begin position="241"/>
        <end position="298"/>
    </location>
</feature>
<organism evidence="4 5">
    <name type="scientific">Cyprinus carpio</name>
    <name type="common">Common carp</name>
    <dbReference type="NCBI Taxonomy" id="7962"/>
    <lineage>
        <taxon>Eukaryota</taxon>
        <taxon>Metazoa</taxon>
        <taxon>Chordata</taxon>
        <taxon>Craniata</taxon>
        <taxon>Vertebrata</taxon>
        <taxon>Euteleostomi</taxon>
        <taxon>Actinopterygii</taxon>
        <taxon>Neopterygii</taxon>
        <taxon>Teleostei</taxon>
        <taxon>Ostariophysi</taxon>
        <taxon>Cypriniformes</taxon>
        <taxon>Cyprinidae</taxon>
        <taxon>Cyprininae</taxon>
        <taxon>Cyprinus</taxon>
    </lineage>
</organism>
<dbReference type="Pfam" id="PF06309">
    <property type="entry name" value="Torsin"/>
    <property type="match status" value="1"/>
</dbReference>
<dbReference type="SUPFAM" id="SSF52540">
    <property type="entry name" value="P-loop containing nucleoside triphosphate hydrolases"/>
    <property type="match status" value="1"/>
</dbReference>
<evidence type="ECO:0000313" key="5">
    <source>
        <dbReference type="Proteomes" id="UP000694427"/>
    </source>
</evidence>
<dbReference type="GO" id="GO:0019894">
    <property type="term" value="F:kinesin binding"/>
    <property type="evidence" value="ECO:0007669"/>
    <property type="project" value="TreeGrafter"/>
</dbReference>
<reference evidence="4" key="1">
    <citation type="submission" date="2025-08" db="UniProtKB">
        <authorList>
            <consortium name="Ensembl"/>
        </authorList>
    </citation>
    <scope>IDENTIFICATION</scope>
</reference>
<feature type="chain" id="PRO_5034325700" evidence="2">
    <location>
        <begin position="22"/>
        <end position="308"/>
    </location>
</feature>